<protein>
    <recommendedName>
        <fullName evidence="3">50S ribosomal protein L35</fullName>
    </recommendedName>
</protein>
<dbReference type="Proteomes" id="UP000756530">
    <property type="component" value="Unassembled WGS sequence"/>
</dbReference>
<evidence type="ECO:0008006" key="3">
    <source>
        <dbReference type="Google" id="ProtNLM"/>
    </source>
</evidence>
<reference evidence="1 2" key="1">
    <citation type="submission" date="2021-05" db="EMBL/GenBank/DDBJ databases">
        <title>Culturable bacteria isolated from Daya Bay.</title>
        <authorList>
            <person name="Zheng W."/>
            <person name="Yu S."/>
            <person name="Huang Y."/>
        </authorList>
    </citation>
    <scope>NUCLEOTIDE SEQUENCE [LARGE SCALE GENOMIC DNA]</scope>
    <source>
        <strain evidence="1 2">DP4N28-5</strain>
    </source>
</reference>
<accession>A0ABS6SXI1</accession>
<comment type="caution">
    <text evidence="1">The sequence shown here is derived from an EMBL/GenBank/DDBJ whole genome shotgun (WGS) entry which is preliminary data.</text>
</comment>
<name>A0ABS6SXI1_9RHOB</name>
<evidence type="ECO:0000313" key="2">
    <source>
        <dbReference type="Proteomes" id="UP000756530"/>
    </source>
</evidence>
<dbReference type="EMBL" id="JAHUZE010000001">
    <property type="protein sequence ID" value="MBV7377430.1"/>
    <property type="molecule type" value="Genomic_DNA"/>
</dbReference>
<gene>
    <name evidence="1" type="ORF">KJP28_00725</name>
</gene>
<keyword evidence="2" id="KW-1185">Reference proteome</keyword>
<organism evidence="1 2">
    <name type="scientific">Maritimibacter dapengensis</name>
    <dbReference type="NCBI Taxonomy" id="2836868"/>
    <lineage>
        <taxon>Bacteria</taxon>
        <taxon>Pseudomonadati</taxon>
        <taxon>Pseudomonadota</taxon>
        <taxon>Alphaproteobacteria</taxon>
        <taxon>Rhodobacterales</taxon>
        <taxon>Roseobacteraceae</taxon>
        <taxon>Maritimibacter</taxon>
    </lineage>
</organism>
<sequence length="67" mass="7246">MSIGIIVLALAIPSALSSWIERRSPRIATVLILAGGGLIVWTLRTKPGGYTLEEIPGVFITVIGHYW</sequence>
<proteinExistence type="predicted"/>
<evidence type="ECO:0000313" key="1">
    <source>
        <dbReference type="EMBL" id="MBV7377430.1"/>
    </source>
</evidence>